<keyword evidence="3 4" id="KW-0732">Signal</keyword>
<feature type="domain" description="SsuA/THI5-like" evidence="5">
    <location>
        <begin position="45"/>
        <end position="253"/>
    </location>
</feature>
<dbReference type="PANTHER" id="PTHR30024:SF47">
    <property type="entry name" value="TAURINE-BINDING PERIPLASMIC PROTEIN"/>
    <property type="match status" value="1"/>
</dbReference>
<gene>
    <name evidence="6" type="ORF">ACFO8Q_10975</name>
</gene>
<evidence type="ECO:0000256" key="4">
    <source>
        <dbReference type="SAM" id="SignalP"/>
    </source>
</evidence>
<evidence type="ECO:0000256" key="1">
    <source>
        <dbReference type="ARBA" id="ARBA00004418"/>
    </source>
</evidence>
<reference evidence="7" key="1">
    <citation type="journal article" date="2019" name="Int. J. Syst. Evol. Microbiol.">
        <title>The Global Catalogue of Microorganisms (GCM) 10K type strain sequencing project: providing services to taxonomists for standard genome sequencing and annotation.</title>
        <authorList>
            <consortium name="The Broad Institute Genomics Platform"/>
            <consortium name="The Broad Institute Genome Sequencing Center for Infectious Disease"/>
            <person name="Wu L."/>
            <person name="Ma J."/>
        </authorList>
    </citation>
    <scope>NUCLEOTIDE SEQUENCE [LARGE SCALE GENOMIC DNA]</scope>
    <source>
        <strain evidence="7">WYCCWR 12678</strain>
    </source>
</reference>
<organism evidence="6 7">
    <name type="scientific">Effusibacillus consociatus</name>
    <dbReference type="NCBI Taxonomy" id="1117041"/>
    <lineage>
        <taxon>Bacteria</taxon>
        <taxon>Bacillati</taxon>
        <taxon>Bacillota</taxon>
        <taxon>Bacilli</taxon>
        <taxon>Bacillales</taxon>
        <taxon>Alicyclobacillaceae</taxon>
        <taxon>Effusibacillus</taxon>
    </lineage>
</organism>
<evidence type="ECO:0000259" key="5">
    <source>
        <dbReference type="Pfam" id="PF09084"/>
    </source>
</evidence>
<feature type="chain" id="PRO_5046831684" evidence="4">
    <location>
        <begin position="25"/>
        <end position="334"/>
    </location>
</feature>
<dbReference type="InterPro" id="IPR015168">
    <property type="entry name" value="SsuA/THI5"/>
</dbReference>
<dbReference type="SUPFAM" id="SSF53850">
    <property type="entry name" value="Periplasmic binding protein-like II"/>
    <property type="match status" value="1"/>
</dbReference>
<comment type="similarity">
    <text evidence="2">Belongs to the bacterial solute-binding protein SsuA/TauA family.</text>
</comment>
<dbReference type="Proteomes" id="UP001596002">
    <property type="component" value="Unassembled WGS sequence"/>
</dbReference>
<evidence type="ECO:0000256" key="2">
    <source>
        <dbReference type="ARBA" id="ARBA00010742"/>
    </source>
</evidence>
<dbReference type="PANTHER" id="PTHR30024">
    <property type="entry name" value="ALIPHATIC SULFONATES-BINDING PROTEIN-RELATED"/>
    <property type="match status" value="1"/>
</dbReference>
<dbReference type="Pfam" id="PF09084">
    <property type="entry name" value="NMT1"/>
    <property type="match status" value="1"/>
</dbReference>
<comment type="caution">
    <text evidence="6">The sequence shown here is derived from an EMBL/GenBank/DDBJ whole genome shotgun (WGS) entry which is preliminary data.</text>
</comment>
<sequence>MKWKTIGSLLLTGALLLASVGCGAEPAAEKTKIRLSEVIRSVFYAPQYVAIEKGFFKEQGLEVELTTAWGGDKVMTAILSNQADVGLVGAETTVFVHQQGSPEPVVNFAQLTQRDGTFLVARQKIENFDWSMTKGKSIVGSRNGSMPEMVSEFVQRKNGVNPKADNQIIQNISFDNQTAAFASGTGDFYQAFEPAASILEKQGKGYPVISLGKDSGKLPYTVFLAKDSFIKANPNTIQKFTNAIQKAQNWVHNATPQEVADVIAPYFPQVEKDILVSVADRYKKADVWAKDPIIDQEEWENMHTVMRQAGELKTPGPYDKLVNTSFAEKAKQVK</sequence>
<keyword evidence="7" id="KW-1185">Reference proteome</keyword>
<proteinExistence type="inferred from homology"/>
<dbReference type="RefSeq" id="WP_380025797.1">
    <property type="nucleotide sequence ID" value="NZ_JBHSHC010000093.1"/>
</dbReference>
<dbReference type="PROSITE" id="PS51257">
    <property type="entry name" value="PROKAR_LIPOPROTEIN"/>
    <property type="match status" value="1"/>
</dbReference>
<dbReference type="EMBL" id="JBHSHC010000093">
    <property type="protein sequence ID" value="MFC4767875.1"/>
    <property type="molecule type" value="Genomic_DNA"/>
</dbReference>
<feature type="signal peptide" evidence="4">
    <location>
        <begin position="1"/>
        <end position="24"/>
    </location>
</feature>
<evidence type="ECO:0000313" key="7">
    <source>
        <dbReference type="Proteomes" id="UP001596002"/>
    </source>
</evidence>
<name>A0ABV9Q198_9BACL</name>
<evidence type="ECO:0000256" key="3">
    <source>
        <dbReference type="ARBA" id="ARBA00022729"/>
    </source>
</evidence>
<accession>A0ABV9Q198</accession>
<comment type="subcellular location">
    <subcellularLocation>
        <location evidence="1">Periplasm</location>
    </subcellularLocation>
</comment>
<protein>
    <submittedName>
        <fullName evidence="6">ABC transporter substrate-binding protein</fullName>
    </submittedName>
</protein>
<dbReference type="Gene3D" id="3.40.190.10">
    <property type="entry name" value="Periplasmic binding protein-like II"/>
    <property type="match status" value="2"/>
</dbReference>
<evidence type="ECO:0000313" key="6">
    <source>
        <dbReference type="EMBL" id="MFC4767875.1"/>
    </source>
</evidence>